<sequence length="150" mass="15686">MGESGWWVEWVRGDHLRKRERAKAAGGGDPPSAAGNAAGARVAAREQGRAGARAQALGGDGDELVGRDRKEKALAAEEGARLRRAKMAQGGLAVWKPPRQMMVVMVMCAAARARRAGGKAGPVGKEACEVRGGFPGTDALVDGRRDGCLR</sequence>
<dbReference type="EMBL" id="MU001678">
    <property type="protein sequence ID" value="KAF2458314.1"/>
    <property type="molecule type" value="Genomic_DNA"/>
</dbReference>
<evidence type="ECO:0000313" key="3">
    <source>
        <dbReference type="Proteomes" id="UP000799766"/>
    </source>
</evidence>
<name>A0A6A6P3C6_9PEZI</name>
<proteinExistence type="predicted"/>
<gene>
    <name evidence="2" type="ORF">BDY21DRAFT_217499</name>
</gene>
<accession>A0A6A6P3C6</accession>
<organism evidence="2 3">
    <name type="scientific">Lineolata rhizophorae</name>
    <dbReference type="NCBI Taxonomy" id="578093"/>
    <lineage>
        <taxon>Eukaryota</taxon>
        <taxon>Fungi</taxon>
        <taxon>Dikarya</taxon>
        <taxon>Ascomycota</taxon>
        <taxon>Pezizomycotina</taxon>
        <taxon>Dothideomycetes</taxon>
        <taxon>Dothideomycetes incertae sedis</taxon>
        <taxon>Lineolatales</taxon>
        <taxon>Lineolataceae</taxon>
        <taxon>Lineolata</taxon>
    </lineage>
</organism>
<dbReference type="AlphaFoldDB" id="A0A6A6P3C6"/>
<keyword evidence="3" id="KW-1185">Reference proteome</keyword>
<feature type="compositionally biased region" description="Low complexity" evidence="1">
    <location>
        <begin position="30"/>
        <end position="42"/>
    </location>
</feature>
<evidence type="ECO:0000256" key="1">
    <source>
        <dbReference type="SAM" id="MobiDB-lite"/>
    </source>
</evidence>
<protein>
    <submittedName>
        <fullName evidence="2">Uncharacterized protein</fullName>
    </submittedName>
</protein>
<feature type="region of interest" description="Disordered" evidence="1">
    <location>
        <begin position="19"/>
        <end position="64"/>
    </location>
</feature>
<reference evidence="2" key="1">
    <citation type="journal article" date="2020" name="Stud. Mycol.">
        <title>101 Dothideomycetes genomes: a test case for predicting lifestyles and emergence of pathogens.</title>
        <authorList>
            <person name="Haridas S."/>
            <person name="Albert R."/>
            <person name="Binder M."/>
            <person name="Bloem J."/>
            <person name="Labutti K."/>
            <person name="Salamov A."/>
            <person name="Andreopoulos B."/>
            <person name="Baker S."/>
            <person name="Barry K."/>
            <person name="Bills G."/>
            <person name="Bluhm B."/>
            <person name="Cannon C."/>
            <person name="Castanera R."/>
            <person name="Culley D."/>
            <person name="Daum C."/>
            <person name="Ezra D."/>
            <person name="Gonzalez J."/>
            <person name="Henrissat B."/>
            <person name="Kuo A."/>
            <person name="Liang C."/>
            <person name="Lipzen A."/>
            <person name="Lutzoni F."/>
            <person name="Magnuson J."/>
            <person name="Mondo S."/>
            <person name="Nolan M."/>
            <person name="Ohm R."/>
            <person name="Pangilinan J."/>
            <person name="Park H.-J."/>
            <person name="Ramirez L."/>
            <person name="Alfaro M."/>
            <person name="Sun H."/>
            <person name="Tritt A."/>
            <person name="Yoshinaga Y."/>
            <person name="Zwiers L.-H."/>
            <person name="Turgeon B."/>
            <person name="Goodwin S."/>
            <person name="Spatafora J."/>
            <person name="Crous P."/>
            <person name="Grigoriev I."/>
        </authorList>
    </citation>
    <scope>NUCLEOTIDE SEQUENCE</scope>
    <source>
        <strain evidence="2">ATCC 16933</strain>
    </source>
</reference>
<dbReference type="Proteomes" id="UP000799766">
    <property type="component" value="Unassembled WGS sequence"/>
</dbReference>
<evidence type="ECO:0000313" key="2">
    <source>
        <dbReference type="EMBL" id="KAF2458314.1"/>
    </source>
</evidence>